<dbReference type="EMBL" id="BRXY01000414">
    <property type="protein sequence ID" value="GMH93524.1"/>
    <property type="molecule type" value="Genomic_DNA"/>
</dbReference>
<feature type="compositionally biased region" description="Polar residues" evidence="1">
    <location>
        <begin position="11"/>
        <end position="20"/>
    </location>
</feature>
<reference evidence="3" key="1">
    <citation type="journal article" date="2023" name="Commun. Biol.">
        <title>Genome analysis of Parmales, the sister group of diatoms, reveals the evolutionary specialization of diatoms from phago-mixotrophs to photoautotrophs.</title>
        <authorList>
            <person name="Ban H."/>
            <person name="Sato S."/>
            <person name="Yoshikawa S."/>
            <person name="Yamada K."/>
            <person name="Nakamura Y."/>
            <person name="Ichinomiya M."/>
            <person name="Sato N."/>
            <person name="Blanc-Mathieu R."/>
            <person name="Endo H."/>
            <person name="Kuwata A."/>
            <person name="Ogata H."/>
        </authorList>
    </citation>
    <scope>NUCLEOTIDE SEQUENCE [LARGE SCALE GENOMIC DNA]</scope>
    <source>
        <strain evidence="3">NIES 3701</strain>
    </source>
</reference>
<proteinExistence type="predicted"/>
<feature type="compositionally biased region" description="Polar residues" evidence="1">
    <location>
        <begin position="32"/>
        <end position="49"/>
    </location>
</feature>
<evidence type="ECO:0000256" key="1">
    <source>
        <dbReference type="SAM" id="MobiDB-lite"/>
    </source>
</evidence>
<gene>
    <name evidence="2" type="ORF">TrST_g8418</name>
</gene>
<feature type="region of interest" description="Disordered" evidence="1">
    <location>
        <begin position="1"/>
        <end position="77"/>
    </location>
</feature>
<accession>A0A9W7BMT1</accession>
<evidence type="ECO:0000313" key="2">
    <source>
        <dbReference type="EMBL" id="GMH93524.1"/>
    </source>
</evidence>
<protein>
    <submittedName>
        <fullName evidence="2">Uncharacterized protein</fullName>
    </submittedName>
</protein>
<evidence type="ECO:0000313" key="3">
    <source>
        <dbReference type="Proteomes" id="UP001165085"/>
    </source>
</evidence>
<comment type="caution">
    <text evidence="2">The sequence shown here is derived from an EMBL/GenBank/DDBJ whole genome shotgun (WGS) entry which is preliminary data.</text>
</comment>
<organism evidence="2 3">
    <name type="scientific">Triparma strigata</name>
    <dbReference type="NCBI Taxonomy" id="1606541"/>
    <lineage>
        <taxon>Eukaryota</taxon>
        <taxon>Sar</taxon>
        <taxon>Stramenopiles</taxon>
        <taxon>Ochrophyta</taxon>
        <taxon>Bolidophyceae</taxon>
        <taxon>Parmales</taxon>
        <taxon>Triparmaceae</taxon>
        <taxon>Triparma</taxon>
    </lineage>
</organism>
<keyword evidence="3" id="KW-1185">Reference proteome</keyword>
<dbReference type="AlphaFoldDB" id="A0A9W7BMT1"/>
<feature type="compositionally biased region" description="Acidic residues" evidence="1">
    <location>
        <begin position="60"/>
        <end position="72"/>
    </location>
</feature>
<name>A0A9W7BMT1_9STRA</name>
<dbReference type="Proteomes" id="UP001165085">
    <property type="component" value="Unassembled WGS sequence"/>
</dbReference>
<sequence length="115" mass="11910">MAKVADFDPTSPLTSFSNPSLGPGASPPHNFLTENADSTPNLTPGATSSAEEEGPRKKEDEDEDEDTDEDVNDQIGEHIEECGEGEDAGEAFDGGANVIEEAGAKVSLAFTGVQG</sequence>